<comment type="caution">
    <text evidence="2">The sequence shown here is derived from an EMBL/GenBank/DDBJ whole genome shotgun (WGS) entry which is preliminary data.</text>
</comment>
<gene>
    <name evidence="2" type="ORF">CEXT_289601</name>
</gene>
<evidence type="ECO:0000313" key="3">
    <source>
        <dbReference type="Proteomes" id="UP001054945"/>
    </source>
</evidence>
<keyword evidence="3" id="KW-1185">Reference proteome</keyword>
<evidence type="ECO:0000313" key="2">
    <source>
        <dbReference type="EMBL" id="GIX78223.1"/>
    </source>
</evidence>
<dbReference type="EMBL" id="BPLR01020395">
    <property type="protein sequence ID" value="GIX78223.1"/>
    <property type="molecule type" value="Genomic_DNA"/>
</dbReference>
<name>A0AAV4N0M4_CAEEX</name>
<reference evidence="2 3" key="1">
    <citation type="submission" date="2021-06" db="EMBL/GenBank/DDBJ databases">
        <title>Caerostris extrusa draft genome.</title>
        <authorList>
            <person name="Kono N."/>
            <person name="Arakawa K."/>
        </authorList>
    </citation>
    <scope>NUCLEOTIDE SEQUENCE [LARGE SCALE GENOMIC DNA]</scope>
</reference>
<evidence type="ECO:0008006" key="4">
    <source>
        <dbReference type="Google" id="ProtNLM"/>
    </source>
</evidence>
<feature type="signal peptide" evidence="1">
    <location>
        <begin position="1"/>
        <end position="22"/>
    </location>
</feature>
<keyword evidence="1" id="KW-0732">Signal</keyword>
<protein>
    <recommendedName>
        <fullName evidence="4">Secreted protein</fullName>
    </recommendedName>
</protein>
<proteinExistence type="predicted"/>
<sequence>MKQHPFKRFFFSLLLICPVCQQNPNPWMECKNYTPPPPTQEGNKSVLTISGRRKFTHSVSMSFSAVAAKELGKQLLLCQLEAALALVV</sequence>
<dbReference type="AlphaFoldDB" id="A0AAV4N0M4"/>
<dbReference type="Proteomes" id="UP001054945">
    <property type="component" value="Unassembled WGS sequence"/>
</dbReference>
<feature type="chain" id="PRO_5043864929" description="Secreted protein" evidence="1">
    <location>
        <begin position="23"/>
        <end position="88"/>
    </location>
</feature>
<accession>A0AAV4N0M4</accession>
<evidence type="ECO:0000256" key="1">
    <source>
        <dbReference type="SAM" id="SignalP"/>
    </source>
</evidence>
<organism evidence="2 3">
    <name type="scientific">Caerostris extrusa</name>
    <name type="common">Bark spider</name>
    <name type="synonym">Caerostris bankana</name>
    <dbReference type="NCBI Taxonomy" id="172846"/>
    <lineage>
        <taxon>Eukaryota</taxon>
        <taxon>Metazoa</taxon>
        <taxon>Ecdysozoa</taxon>
        <taxon>Arthropoda</taxon>
        <taxon>Chelicerata</taxon>
        <taxon>Arachnida</taxon>
        <taxon>Araneae</taxon>
        <taxon>Araneomorphae</taxon>
        <taxon>Entelegynae</taxon>
        <taxon>Araneoidea</taxon>
        <taxon>Araneidae</taxon>
        <taxon>Caerostris</taxon>
    </lineage>
</organism>